<protein>
    <recommendedName>
        <fullName evidence="3">Cell envelope-related transcriptional attenuator domain-containing protein</fullName>
    </recommendedName>
</protein>
<proteinExistence type="inferred from homology"/>
<evidence type="ECO:0000256" key="1">
    <source>
        <dbReference type="ARBA" id="ARBA00006068"/>
    </source>
</evidence>
<dbReference type="NCBIfam" id="TIGR00350">
    <property type="entry name" value="lytR_cpsA_psr"/>
    <property type="match status" value="1"/>
</dbReference>
<dbReference type="EMBL" id="PCTC01000065">
    <property type="protein sequence ID" value="PIP63333.1"/>
    <property type="molecule type" value="Genomic_DNA"/>
</dbReference>
<evidence type="ECO:0000313" key="4">
    <source>
        <dbReference type="EMBL" id="PIP63333.1"/>
    </source>
</evidence>
<sequence>MYMKKIIIIIIGIFLALGVFYFLKIPQSNNKAGLLPSPKPEKTTYNFLLLGFGGGVHEGTYLTDTIMVAHVDTKIKKATLFSIPRDLWVSLPTKSGADFHTKINAVYQLELFPKDYPDLKQTSTKIVVSQITGLPIDGYVSVNFEGFTKVIDILEGIDVEVKRSFTDLEYPIEGKEKELCDKETEDLFKKAEPFTTPGFNPEERNQLFKDEPKFEEFMKNATDSPELVFPCRYEKLEFKAGANHLDGTMALKFARSRHSPDDGGDFNRALRQQQVIEAIKNKVINLGFIPKIIPLMNEFKDDVKTDIGLNIIKKLISQADKVKEYKTTTFVLTDQNVLKNTISDDRQYILIPREGMDNWKGIQKIINSTSSASFK</sequence>
<comment type="caution">
    <text evidence="4">The sequence shown here is derived from an EMBL/GenBank/DDBJ whole genome shotgun (WGS) entry which is preliminary data.</text>
</comment>
<reference evidence="4 5" key="1">
    <citation type="submission" date="2017-09" db="EMBL/GenBank/DDBJ databases">
        <title>Depth-based differentiation of microbial function through sediment-hosted aquifers and enrichment of novel symbionts in the deep terrestrial subsurface.</title>
        <authorList>
            <person name="Probst A.J."/>
            <person name="Ladd B."/>
            <person name="Jarett J.K."/>
            <person name="Geller-Mcgrath D.E."/>
            <person name="Sieber C.M."/>
            <person name="Emerson J.B."/>
            <person name="Anantharaman K."/>
            <person name="Thomas B.C."/>
            <person name="Malmstrom R."/>
            <person name="Stieglmeier M."/>
            <person name="Klingl A."/>
            <person name="Woyke T."/>
            <person name="Ryan C.M."/>
            <person name="Banfield J.F."/>
        </authorList>
    </citation>
    <scope>NUCLEOTIDE SEQUENCE [LARGE SCALE GENOMIC DNA]</scope>
    <source>
        <strain evidence="4">CG22_combo_CG10-13_8_21_14_all_34_12</strain>
    </source>
</reference>
<dbReference type="Gene3D" id="3.40.630.190">
    <property type="entry name" value="LCP protein"/>
    <property type="match status" value="1"/>
</dbReference>
<feature type="transmembrane region" description="Helical" evidence="2">
    <location>
        <begin position="6"/>
        <end position="23"/>
    </location>
</feature>
<keyword evidence="2" id="KW-0812">Transmembrane</keyword>
<dbReference type="Proteomes" id="UP000229699">
    <property type="component" value="Unassembled WGS sequence"/>
</dbReference>
<keyword evidence="2" id="KW-0472">Membrane</keyword>
<evidence type="ECO:0000256" key="2">
    <source>
        <dbReference type="SAM" id="Phobius"/>
    </source>
</evidence>
<organism evidence="4 5">
    <name type="scientific">Candidatus Roizmanbacteria bacterium CG22_combo_CG10-13_8_21_14_all_34_12</name>
    <dbReference type="NCBI Taxonomy" id="1974860"/>
    <lineage>
        <taxon>Bacteria</taxon>
        <taxon>Candidatus Roizmaniibacteriota</taxon>
    </lineage>
</organism>
<name>A0A2H0C063_9BACT</name>
<dbReference type="InterPro" id="IPR050922">
    <property type="entry name" value="LytR/CpsA/Psr_CW_biosynth"/>
</dbReference>
<feature type="domain" description="Cell envelope-related transcriptional attenuator" evidence="3">
    <location>
        <begin position="63"/>
        <end position="283"/>
    </location>
</feature>
<dbReference type="PANTHER" id="PTHR33392">
    <property type="entry name" value="POLYISOPRENYL-TEICHOIC ACID--PEPTIDOGLYCAN TEICHOIC ACID TRANSFERASE TAGU"/>
    <property type="match status" value="1"/>
</dbReference>
<evidence type="ECO:0000259" key="3">
    <source>
        <dbReference type="Pfam" id="PF03816"/>
    </source>
</evidence>
<dbReference type="InterPro" id="IPR004474">
    <property type="entry name" value="LytR_CpsA_psr"/>
</dbReference>
<dbReference type="AlphaFoldDB" id="A0A2H0C063"/>
<dbReference type="Pfam" id="PF03816">
    <property type="entry name" value="LytR_cpsA_psr"/>
    <property type="match status" value="1"/>
</dbReference>
<accession>A0A2H0C063</accession>
<evidence type="ECO:0000313" key="5">
    <source>
        <dbReference type="Proteomes" id="UP000229699"/>
    </source>
</evidence>
<keyword evidence="2" id="KW-1133">Transmembrane helix</keyword>
<comment type="similarity">
    <text evidence="1">Belongs to the LytR/CpsA/Psr (LCP) family.</text>
</comment>
<gene>
    <name evidence="4" type="ORF">COW97_03015</name>
</gene>
<dbReference type="PANTHER" id="PTHR33392:SF6">
    <property type="entry name" value="POLYISOPRENYL-TEICHOIC ACID--PEPTIDOGLYCAN TEICHOIC ACID TRANSFERASE TAGU"/>
    <property type="match status" value="1"/>
</dbReference>